<keyword evidence="1" id="KW-0677">Repeat</keyword>
<evidence type="ECO:0000256" key="3">
    <source>
        <dbReference type="ARBA" id="ARBA00022821"/>
    </source>
</evidence>
<reference evidence="6 7" key="1">
    <citation type="journal article" date="2023" name="Plants (Basel)">
        <title>Bridging the Gap: Combining Genomics and Transcriptomics Approaches to Understand Stylosanthes scabra, an Orphan Legume from the Brazilian Caatinga.</title>
        <authorList>
            <person name="Ferreira-Neto J.R.C."/>
            <person name="da Silva M.D."/>
            <person name="Binneck E."/>
            <person name="de Melo N.F."/>
            <person name="da Silva R.H."/>
            <person name="de Melo A.L.T.M."/>
            <person name="Pandolfi V."/>
            <person name="Bustamante F.O."/>
            <person name="Brasileiro-Vidal A.C."/>
            <person name="Benko-Iseppon A.M."/>
        </authorList>
    </citation>
    <scope>NUCLEOTIDE SEQUENCE [LARGE SCALE GENOMIC DNA]</scope>
    <source>
        <tissue evidence="6">Leaves</tissue>
    </source>
</reference>
<keyword evidence="3" id="KW-0611">Plant defense</keyword>
<dbReference type="InterPro" id="IPR041118">
    <property type="entry name" value="Rx_N"/>
</dbReference>
<dbReference type="EMBL" id="JASCZI010129780">
    <property type="protein sequence ID" value="MED6166838.1"/>
    <property type="molecule type" value="Genomic_DNA"/>
</dbReference>
<keyword evidence="4" id="KW-0812">Transmembrane</keyword>
<evidence type="ECO:0000313" key="6">
    <source>
        <dbReference type="EMBL" id="MED6166838.1"/>
    </source>
</evidence>
<evidence type="ECO:0000256" key="2">
    <source>
        <dbReference type="ARBA" id="ARBA00022741"/>
    </source>
</evidence>
<feature type="transmembrane region" description="Helical" evidence="4">
    <location>
        <begin position="55"/>
        <end position="75"/>
    </location>
</feature>
<dbReference type="Proteomes" id="UP001341840">
    <property type="component" value="Unassembled WGS sequence"/>
</dbReference>
<keyword evidence="4" id="KW-0472">Membrane</keyword>
<gene>
    <name evidence="6" type="ORF">PIB30_113249</name>
</gene>
<feature type="non-terminal residue" evidence="6">
    <location>
        <position position="125"/>
    </location>
</feature>
<comment type="caution">
    <text evidence="6">The sequence shown here is derived from an EMBL/GenBank/DDBJ whole genome shotgun (WGS) entry which is preliminary data.</text>
</comment>
<keyword evidence="7" id="KW-1185">Reference proteome</keyword>
<feature type="transmembrane region" description="Helical" evidence="4">
    <location>
        <begin position="12"/>
        <end position="35"/>
    </location>
</feature>
<evidence type="ECO:0000259" key="5">
    <source>
        <dbReference type="Pfam" id="PF18052"/>
    </source>
</evidence>
<keyword evidence="4" id="KW-1133">Transmembrane helix</keyword>
<evidence type="ECO:0000313" key="7">
    <source>
        <dbReference type="Proteomes" id="UP001341840"/>
    </source>
</evidence>
<feature type="domain" description="Disease resistance N-terminal" evidence="5">
    <location>
        <begin position="66"/>
        <end position="125"/>
    </location>
</feature>
<evidence type="ECO:0000256" key="1">
    <source>
        <dbReference type="ARBA" id="ARBA00022737"/>
    </source>
</evidence>
<name>A0ABU6V3K0_9FABA</name>
<protein>
    <recommendedName>
        <fullName evidence="5">Disease resistance N-terminal domain-containing protein</fullName>
    </recommendedName>
</protein>
<keyword evidence="2" id="KW-0547">Nucleotide-binding</keyword>
<dbReference type="Pfam" id="PF18052">
    <property type="entry name" value="Rx_N"/>
    <property type="match status" value="1"/>
</dbReference>
<evidence type="ECO:0000256" key="4">
    <source>
        <dbReference type="SAM" id="Phobius"/>
    </source>
</evidence>
<organism evidence="6 7">
    <name type="scientific">Stylosanthes scabra</name>
    <dbReference type="NCBI Taxonomy" id="79078"/>
    <lineage>
        <taxon>Eukaryota</taxon>
        <taxon>Viridiplantae</taxon>
        <taxon>Streptophyta</taxon>
        <taxon>Embryophyta</taxon>
        <taxon>Tracheophyta</taxon>
        <taxon>Spermatophyta</taxon>
        <taxon>Magnoliopsida</taxon>
        <taxon>eudicotyledons</taxon>
        <taxon>Gunneridae</taxon>
        <taxon>Pentapetalae</taxon>
        <taxon>rosids</taxon>
        <taxon>fabids</taxon>
        <taxon>Fabales</taxon>
        <taxon>Fabaceae</taxon>
        <taxon>Papilionoideae</taxon>
        <taxon>50 kb inversion clade</taxon>
        <taxon>dalbergioids sensu lato</taxon>
        <taxon>Dalbergieae</taxon>
        <taxon>Pterocarpus clade</taxon>
        <taxon>Stylosanthes</taxon>
    </lineage>
</organism>
<proteinExistence type="predicted"/>
<sequence length="125" mass="13889">MSCGLVQKTNAITISIQFTTIHFLLTLLCSSEFLISSAYYKPLPLTFLSYFLDLVNMAASLVGGAFLSSFLNVLFDRLSDPAIINMMRGKKVDQKLLQRLETILNVVEAVLNDAEKKQITDPAVK</sequence>
<accession>A0ABU6V3K0</accession>